<evidence type="ECO:0000313" key="5">
    <source>
        <dbReference type="EMBL" id="KAL0281541.1"/>
    </source>
</evidence>
<comment type="subcellular location">
    <subcellularLocation>
        <location evidence="1">Nucleus</location>
    </subcellularLocation>
</comment>
<accession>A0AAW2IHX8</accession>
<protein>
    <recommendedName>
        <fullName evidence="6">Integrator complex subunit 4</fullName>
    </recommendedName>
</protein>
<keyword evidence="2" id="KW-0539">Nucleus</keyword>
<feature type="domain" description="INTS4 8 helical bundle" evidence="3">
    <location>
        <begin position="599"/>
        <end position="786"/>
    </location>
</feature>
<dbReference type="EMBL" id="JARGDH010000001">
    <property type="protein sequence ID" value="KAL0281540.1"/>
    <property type="molecule type" value="Genomic_DNA"/>
</dbReference>
<dbReference type="SUPFAM" id="SSF48371">
    <property type="entry name" value="ARM repeat"/>
    <property type="match status" value="1"/>
</dbReference>
<dbReference type="GO" id="GO:0016180">
    <property type="term" value="P:snRNA processing"/>
    <property type="evidence" value="ECO:0007669"/>
    <property type="project" value="TreeGrafter"/>
</dbReference>
<dbReference type="PANTHER" id="PTHR20938:SF0">
    <property type="entry name" value="INTEGRATOR COMPLEX SUBUNIT 4"/>
    <property type="match status" value="1"/>
</dbReference>
<dbReference type="InterPro" id="IPR011989">
    <property type="entry name" value="ARM-like"/>
</dbReference>
<evidence type="ECO:0000259" key="4">
    <source>
        <dbReference type="Pfam" id="PF25458"/>
    </source>
</evidence>
<dbReference type="InterPro" id="IPR057412">
    <property type="entry name" value="INTS4_C"/>
</dbReference>
<dbReference type="GO" id="GO:0032039">
    <property type="term" value="C:integrator complex"/>
    <property type="evidence" value="ECO:0007669"/>
    <property type="project" value="TreeGrafter"/>
</dbReference>
<dbReference type="EMBL" id="JARGDH010000001">
    <property type="protein sequence ID" value="KAL0281541.1"/>
    <property type="molecule type" value="Genomic_DNA"/>
</dbReference>
<dbReference type="EMBL" id="JARGDH010000001">
    <property type="protein sequence ID" value="KAL0281539.1"/>
    <property type="molecule type" value="Genomic_DNA"/>
</dbReference>
<dbReference type="InterPro" id="IPR056235">
    <property type="entry name" value="INTS4_8HBD"/>
</dbReference>
<dbReference type="PANTHER" id="PTHR20938">
    <property type="entry name" value="INTEGRATOR COMPLEX SUBUNIT 4"/>
    <property type="match status" value="1"/>
</dbReference>
<dbReference type="Pfam" id="PF25458">
    <property type="entry name" value="INTS4_C"/>
    <property type="match status" value="1"/>
</dbReference>
<evidence type="ECO:0000256" key="2">
    <source>
        <dbReference type="ARBA" id="ARBA00023242"/>
    </source>
</evidence>
<reference evidence="5" key="1">
    <citation type="journal article" date="2024" name="Gigascience">
        <title>Chromosome-level genome of the poultry shaft louse Menopon gallinae provides insight into the host-switching and adaptive evolution of parasitic lice.</title>
        <authorList>
            <person name="Xu Y."/>
            <person name="Ma L."/>
            <person name="Liu S."/>
            <person name="Liang Y."/>
            <person name="Liu Q."/>
            <person name="He Z."/>
            <person name="Tian L."/>
            <person name="Duan Y."/>
            <person name="Cai W."/>
            <person name="Li H."/>
            <person name="Song F."/>
        </authorList>
    </citation>
    <scope>NUCLEOTIDE SEQUENCE</scope>
    <source>
        <strain evidence="5">Cailab_2023a</strain>
    </source>
</reference>
<organism evidence="5">
    <name type="scientific">Menopon gallinae</name>
    <name type="common">poultry shaft louse</name>
    <dbReference type="NCBI Taxonomy" id="328185"/>
    <lineage>
        <taxon>Eukaryota</taxon>
        <taxon>Metazoa</taxon>
        <taxon>Ecdysozoa</taxon>
        <taxon>Arthropoda</taxon>
        <taxon>Hexapoda</taxon>
        <taxon>Insecta</taxon>
        <taxon>Pterygota</taxon>
        <taxon>Neoptera</taxon>
        <taxon>Paraneoptera</taxon>
        <taxon>Psocodea</taxon>
        <taxon>Troctomorpha</taxon>
        <taxon>Phthiraptera</taxon>
        <taxon>Amblycera</taxon>
        <taxon>Menoponidae</taxon>
        <taxon>Menopon</taxon>
    </lineage>
</organism>
<evidence type="ECO:0000256" key="1">
    <source>
        <dbReference type="ARBA" id="ARBA00004123"/>
    </source>
</evidence>
<comment type="caution">
    <text evidence="5">The sequence shown here is derived from an EMBL/GenBank/DDBJ whole genome shotgun (WGS) entry which is preliminary data.</text>
</comment>
<dbReference type="EMBL" id="JARGDH010000001">
    <property type="protein sequence ID" value="KAL0281538.1"/>
    <property type="molecule type" value="Genomic_DNA"/>
</dbReference>
<evidence type="ECO:0000259" key="3">
    <source>
        <dbReference type="Pfam" id="PF24493"/>
    </source>
</evidence>
<proteinExistence type="predicted"/>
<dbReference type="Gene3D" id="1.25.10.10">
    <property type="entry name" value="Leucine-rich Repeat Variant"/>
    <property type="match status" value="2"/>
</dbReference>
<dbReference type="AlphaFoldDB" id="A0AAW2IHX8"/>
<gene>
    <name evidence="5" type="ORF">PYX00_002494</name>
</gene>
<feature type="domain" description="Integrator complex subunit 4/Protein SIEL C-terminal Ig-like" evidence="4">
    <location>
        <begin position="799"/>
        <end position="935"/>
    </location>
</feature>
<sequence length="939" mass="105150">MAALLKKRALAEYSQNIRVDVEDDIIPLKKLKTSKKQWNISSSGSAFIGMLSKCKSSNEALQLLLRVSETTSIQPSDIPEAIKKLSAHLEVEKESAVRVKILSLFADIGELDGANVINIMDETIDHMSKDESHKVIAQGLSTLLHLGKNIQAQHPRLIQIAKQFLKDTNSNVKCKCLNLIGAVLPVCDKNQETLKLVANFSYSEDARVRSAALNTLVELFERGQILNVSLYSKACDALKDDYEIVRLSALNLISVLSEAYGEELVQVKYEKIRLIDDAFGKVCLMVTDLAMRVRTKAIGLLGYMKNVSQKLLQQTLDKKLMSNMRLKKSAHERSKANVTSGEWSTGAKWADDAPRELLKAESVSVMASCGALIHGLEDEYQEVRSAGVDTLCNLSLDNPDFAVLSLDFLVDMLNDEIELVRLRAIESLTKISCHIILREDQLETILGALKDFSIVVREALHRMLSACRLSTKICLQMTVEGLLENLKKYPQDKKSTWRCFQKVGERHPELTLSLVPELLAIHPFFDTPEPDVEDPIYICVLILIFNAAKNCPTMIALFEEHTLKHYRYLRDTMSSFVPHLKIYHNENKTDLPFVEPGTQEFLTNMLNRVMNAPSVRVRVQLMKAAQRDLLRISEADSSIGGASVFLSLYITCQLLIQKILEEKFSPLSTYEPNTILKLLQISLQLQYCFTNLTAVQIFGMKQLKLKALAIMLVKVVKGNSSALSLCHYFLTTVENTQRYFTENGLAPEPWTKSLIKELSLLEDNKPGVVARALIPLINSIQPYPPPPCHDFNIGICKAVISEPNDDGDSAIKFTAGLIVGIHFDAEITSLSNVSVLRIKIKYPDQNTVLMLPNKHDLRPINDQEDNTDYRLITTVLLSHQVWTEACYVDISLALELAAEEGLSTPGCRTTLPTDIDPYVIDLCKPVKVYVSPKPVKRGI</sequence>
<name>A0AAW2IHX8_9NEOP</name>
<dbReference type="Pfam" id="PF24493">
    <property type="entry name" value="INTS4_8HBD"/>
    <property type="match status" value="1"/>
</dbReference>
<dbReference type="InterPro" id="IPR016024">
    <property type="entry name" value="ARM-type_fold"/>
</dbReference>
<evidence type="ECO:0008006" key="6">
    <source>
        <dbReference type="Google" id="ProtNLM"/>
    </source>
</evidence>